<accession>A0A0D2LAQ5</accession>
<feature type="compositionally biased region" description="Low complexity" evidence="1">
    <location>
        <begin position="71"/>
        <end position="80"/>
    </location>
</feature>
<dbReference type="EMBL" id="KN817538">
    <property type="protein sequence ID" value="KJA24307.1"/>
    <property type="molecule type" value="Genomic_DNA"/>
</dbReference>
<dbReference type="Proteomes" id="UP000054270">
    <property type="component" value="Unassembled WGS sequence"/>
</dbReference>
<evidence type="ECO:0000313" key="2">
    <source>
        <dbReference type="EMBL" id="KJA24307.1"/>
    </source>
</evidence>
<feature type="region of interest" description="Disordered" evidence="1">
    <location>
        <begin position="1"/>
        <end position="33"/>
    </location>
</feature>
<evidence type="ECO:0000313" key="3">
    <source>
        <dbReference type="Proteomes" id="UP000054270"/>
    </source>
</evidence>
<protein>
    <submittedName>
        <fullName evidence="2">Uncharacterized protein</fullName>
    </submittedName>
</protein>
<organism evidence="2 3">
    <name type="scientific">Hypholoma sublateritium (strain FD-334 SS-4)</name>
    <dbReference type="NCBI Taxonomy" id="945553"/>
    <lineage>
        <taxon>Eukaryota</taxon>
        <taxon>Fungi</taxon>
        <taxon>Dikarya</taxon>
        <taxon>Basidiomycota</taxon>
        <taxon>Agaricomycotina</taxon>
        <taxon>Agaricomycetes</taxon>
        <taxon>Agaricomycetidae</taxon>
        <taxon>Agaricales</taxon>
        <taxon>Agaricineae</taxon>
        <taxon>Strophariaceae</taxon>
        <taxon>Hypholoma</taxon>
    </lineage>
</organism>
<feature type="compositionally biased region" description="Pro residues" evidence="1">
    <location>
        <begin position="21"/>
        <end position="30"/>
    </location>
</feature>
<feature type="region of interest" description="Disordered" evidence="1">
    <location>
        <begin position="132"/>
        <end position="156"/>
    </location>
</feature>
<evidence type="ECO:0000256" key="1">
    <source>
        <dbReference type="SAM" id="MobiDB-lite"/>
    </source>
</evidence>
<proteinExistence type="predicted"/>
<sequence>MGISIASPALNSLGSPTGAMTPPPPAPPGDVPRCDSMDGTLSVRAPGASGRGWKRGLCCYIRFVSSRISSRQPYSYSYLPQPQPAAPDGPTARARGTPPPPCSVPPFKAFGANYNRRSGDEEALVGGGARGAAAATRGGGAPGRPSAYSVGRGGNVPDALCAAGA</sequence>
<feature type="region of interest" description="Disordered" evidence="1">
    <location>
        <begin position="71"/>
        <end position="107"/>
    </location>
</feature>
<dbReference type="AlphaFoldDB" id="A0A0D2LAQ5"/>
<keyword evidence="3" id="KW-1185">Reference proteome</keyword>
<reference evidence="3" key="1">
    <citation type="submission" date="2014-04" db="EMBL/GenBank/DDBJ databases">
        <title>Evolutionary Origins and Diversification of the Mycorrhizal Mutualists.</title>
        <authorList>
            <consortium name="DOE Joint Genome Institute"/>
            <consortium name="Mycorrhizal Genomics Consortium"/>
            <person name="Kohler A."/>
            <person name="Kuo A."/>
            <person name="Nagy L.G."/>
            <person name="Floudas D."/>
            <person name="Copeland A."/>
            <person name="Barry K.W."/>
            <person name="Cichocki N."/>
            <person name="Veneault-Fourrey C."/>
            <person name="LaButti K."/>
            <person name="Lindquist E.A."/>
            <person name="Lipzen A."/>
            <person name="Lundell T."/>
            <person name="Morin E."/>
            <person name="Murat C."/>
            <person name="Riley R."/>
            <person name="Ohm R."/>
            <person name="Sun H."/>
            <person name="Tunlid A."/>
            <person name="Henrissat B."/>
            <person name="Grigoriev I.V."/>
            <person name="Hibbett D.S."/>
            <person name="Martin F."/>
        </authorList>
    </citation>
    <scope>NUCLEOTIDE SEQUENCE [LARGE SCALE GENOMIC DNA]</scope>
    <source>
        <strain evidence="3">FD-334 SS-4</strain>
    </source>
</reference>
<gene>
    <name evidence="2" type="ORF">HYPSUDRAFT_200797</name>
</gene>
<name>A0A0D2LAQ5_HYPSF</name>